<evidence type="ECO:0000313" key="2">
    <source>
        <dbReference type="EMBL" id="RIB04726.1"/>
    </source>
</evidence>
<evidence type="ECO:0000256" key="1">
    <source>
        <dbReference type="SAM" id="MobiDB-lite"/>
    </source>
</evidence>
<keyword evidence="3" id="KW-1185">Reference proteome</keyword>
<evidence type="ECO:0000313" key="3">
    <source>
        <dbReference type="Proteomes" id="UP000266673"/>
    </source>
</evidence>
<dbReference type="OrthoDB" id="2396984at2759"/>
<dbReference type="EMBL" id="QKWP01002118">
    <property type="protein sequence ID" value="RIB04726.1"/>
    <property type="molecule type" value="Genomic_DNA"/>
</dbReference>
<accession>A0A397UC87</accession>
<reference evidence="2 3" key="1">
    <citation type="submission" date="2018-06" db="EMBL/GenBank/DDBJ databases">
        <title>Comparative genomics reveals the genomic features of Rhizophagus irregularis, R. cerebriforme, R. diaphanum and Gigaspora rosea, and their symbiotic lifestyle signature.</title>
        <authorList>
            <person name="Morin E."/>
            <person name="San Clemente H."/>
            <person name="Chen E.C.H."/>
            <person name="De La Providencia I."/>
            <person name="Hainaut M."/>
            <person name="Kuo A."/>
            <person name="Kohler A."/>
            <person name="Murat C."/>
            <person name="Tang N."/>
            <person name="Roy S."/>
            <person name="Loubradou J."/>
            <person name="Henrissat B."/>
            <person name="Grigoriev I.V."/>
            <person name="Corradi N."/>
            <person name="Roux C."/>
            <person name="Martin F.M."/>
        </authorList>
    </citation>
    <scope>NUCLEOTIDE SEQUENCE [LARGE SCALE GENOMIC DNA]</scope>
    <source>
        <strain evidence="2 3">DAOM 194757</strain>
    </source>
</reference>
<protein>
    <submittedName>
        <fullName evidence="2">Uncharacterized protein</fullName>
    </submittedName>
</protein>
<name>A0A397UC87_9GLOM</name>
<dbReference type="AlphaFoldDB" id="A0A397UC87"/>
<feature type="compositionally biased region" description="Polar residues" evidence="1">
    <location>
        <begin position="124"/>
        <end position="136"/>
    </location>
</feature>
<feature type="compositionally biased region" description="Basic and acidic residues" evidence="1">
    <location>
        <begin position="112"/>
        <end position="122"/>
    </location>
</feature>
<proteinExistence type="predicted"/>
<feature type="region of interest" description="Disordered" evidence="1">
    <location>
        <begin position="112"/>
        <end position="136"/>
    </location>
</feature>
<dbReference type="Proteomes" id="UP000266673">
    <property type="component" value="Unassembled WGS sequence"/>
</dbReference>
<feature type="region of interest" description="Disordered" evidence="1">
    <location>
        <begin position="64"/>
        <end position="86"/>
    </location>
</feature>
<comment type="caution">
    <text evidence="2">The sequence shown here is derived from an EMBL/GenBank/DDBJ whole genome shotgun (WGS) entry which is preliminary data.</text>
</comment>
<organism evidence="2 3">
    <name type="scientific">Gigaspora rosea</name>
    <dbReference type="NCBI Taxonomy" id="44941"/>
    <lineage>
        <taxon>Eukaryota</taxon>
        <taxon>Fungi</taxon>
        <taxon>Fungi incertae sedis</taxon>
        <taxon>Mucoromycota</taxon>
        <taxon>Glomeromycotina</taxon>
        <taxon>Glomeromycetes</taxon>
        <taxon>Diversisporales</taxon>
        <taxon>Gigasporaceae</taxon>
        <taxon>Gigaspora</taxon>
    </lineage>
</organism>
<sequence length="166" mass="19144">MVTHLYQNFYRSNATRLSESDIMEIRDSREKIPNASKKMAEKFHIGACRVYEIWEHNERLQQGLDDWNDLSPPDPNEDLTLDKPHTKEILAKETSTKKISRKKKVSINKVEHDTKVSSHMVEKNISSIDNAQSAQTLSNISRRKADLEKLIKDTEKLAPMCPSLPQ</sequence>
<gene>
    <name evidence="2" type="ORF">C2G38_2221524</name>
</gene>